<evidence type="ECO:0000313" key="4">
    <source>
        <dbReference type="Proteomes" id="UP000664578"/>
    </source>
</evidence>
<comment type="caution">
    <text evidence="3">The sequence shown here is derived from an EMBL/GenBank/DDBJ whole genome shotgun (WGS) entry which is preliminary data.</text>
</comment>
<dbReference type="Gene3D" id="3.40.630.30">
    <property type="match status" value="1"/>
</dbReference>
<dbReference type="InterPro" id="IPR000182">
    <property type="entry name" value="GNAT_dom"/>
</dbReference>
<keyword evidence="3" id="KW-0808">Transferase</keyword>
<evidence type="ECO:0000259" key="1">
    <source>
        <dbReference type="PROSITE" id="PS50003"/>
    </source>
</evidence>
<dbReference type="GO" id="GO:0016747">
    <property type="term" value="F:acyltransferase activity, transferring groups other than amino-acyl groups"/>
    <property type="evidence" value="ECO:0007669"/>
    <property type="project" value="InterPro"/>
</dbReference>
<dbReference type="PROSITE" id="PS51186">
    <property type="entry name" value="GNAT"/>
    <property type="match status" value="1"/>
</dbReference>
<accession>A0A8I1SLA0</accession>
<dbReference type="EMBL" id="JAEMWV010000003">
    <property type="protein sequence ID" value="MBN8251507.1"/>
    <property type="molecule type" value="Genomic_DNA"/>
</dbReference>
<reference evidence="3" key="1">
    <citation type="submission" date="2020-12" db="EMBL/GenBank/DDBJ databases">
        <title>PHA producing bacteria isolated from mangrove.</title>
        <authorList>
            <person name="Zheng W."/>
            <person name="Yu S."/>
            <person name="Huang Y."/>
        </authorList>
    </citation>
    <scope>NUCLEOTIDE SEQUENCE</scope>
    <source>
        <strain evidence="3">GN22-4</strain>
    </source>
</reference>
<dbReference type="GeneID" id="93682155"/>
<dbReference type="SUPFAM" id="SSF55729">
    <property type="entry name" value="Acyl-CoA N-acyltransferases (Nat)"/>
    <property type="match status" value="1"/>
</dbReference>
<dbReference type="PANTHER" id="PTHR43792">
    <property type="entry name" value="GNAT FAMILY, PUTATIVE (AFU_ORTHOLOGUE AFUA_3G00765)-RELATED-RELATED"/>
    <property type="match status" value="1"/>
</dbReference>
<organism evidence="3 4">
    <name type="scientific">Priestia flexa</name>
    <dbReference type="NCBI Taxonomy" id="86664"/>
    <lineage>
        <taxon>Bacteria</taxon>
        <taxon>Bacillati</taxon>
        <taxon>Bacillota</taxon>
        <taxon>Bacilli</taxon>
        <taxon>Bacillales</taxon>
        <taxon>Bacillaceae</taxon>
        <taxon>Priestia</taxon>
    </lineage>
</organism>
<feature type="domain" description="PH" evidence="1">
    <location>
        <begin position="1"/>
        <end position="58"/>
    </location>
</feature>
<sequence>MNLAIIETERLILRKMKASDDQALFQIFNDPKAMKFYLHTKSMDETKLWIQSVQNHDMSYGFSLWTAEKKGGKQIIGQCGLLLQRVDGTIEVELGYLFLQDFWGKGYATEAAQSCINHGFQNLGLTRITALIDPEHHASRKVVVKIGMKKEKQIIKWDKPIDVYSIQAGGVSVD</sequence>
<dbReference type="PROSITE" id="PS50003">
    <property type="entry name" value="PH_DOMAIN"/>
    <property type="match status" value="1"/>
</dbReference>
<gene>
    <name evidence="3" type="ORF">JF537_07945</name>
</gene>
<dbReference type="InterPro" id="IPR016181">
    <property type="entry name" value="Acyl_CoA_acyltransferase"/>
</dbReference>
<dbReference type="AlphaFoldDB" id="A0A8I1SLA0"/>
<evidence type="ECO:0000259" key="2">
    <source>
        <dbReference type="PROSITE" id="PS51186"/>
    </source>
</evidence>
<dbReference type="Pfam" id="PF13302">
    <property type="entry name" value="Acetyltransf_3"/>
    <property type="match status" value="1"/>
</dbReference>
<dbReference type="InterPro" id="IPR051531">
    <property type="entry name" value="N-acetyltransferase"/>
</dbReference>
<dbReference type="RefSeq" id="WP_119543720.1">
    <property type="nucleotide sequence ID" value="NZ_CM125968.1"/>
</dbReference>
<protein>
    <submittedName>
        <fullName evidence="3">GNAT family N-acetyltransferase</fullName>
    </submittedName>
</protein>
<dbReference type="Proteomes" id="UP000664578">
    <property type="component" value="Unassembled WGS sequence"/>
</dbReference>
<evidence type="ECO:0000313" key="3">
    <source>
        <dbReference type="EMBL" id="MBN8251507.1"/>
    </source>
</evidence>
<feature type="domain" description="N-acetyltransferase" evidence="2">
    <location>
        <begin position="11"/>
        <end position="170"/>
    </location>
</feature>
<proteinExistence type="predicted"/>
<dbReference type="PANTHER" id="PTHR43792:SF1">
    <property type="entry name" value="N-ACETYLTRANSFERASE DOMAIN-CONTAINING PROTEIN"/>
    <property type="match status" value="1"/>
</dbReference>
<name>A0A8I1SLA0_9BACI</name>
<dbReference type="InterPro" id="IPR001849">
    <property type="entry name" value="PH_domain"/>
</dbReference>